<organism evidence="2 3">
    <name type="scientific">Scleroderma citrinum Foug A</name>
    <dbReference type="NCBI Taxonomy" id="1036808"/>
    <lineage>
        <taxon>Eukaryota</taxon>
        <taxon>Fungi</taxon>
        <taxon>Dikarya</taxon>
        <taxon>Basidiomycota</taxon>
        <taxon>Agaricomycotina</taxon>
        <taxon>Agaricomycetes</taxon>
        <taxon>Agaricomycetidae</taxon>
        <taxon>Boletales</taxon>
        <taxon>Sclerodermatineae</taxon>
        <taxon>Sclerodermataceae</taxon>
        <taxon>Scleroderma</taxon>
    </lineage>
</organism>
<evidence type="ECO:0000313" key="2">
    <source>
        <dbReference type="EMBL" id="KIM59835.1"/>
    </source>
</evidence>
<evidence type="ECO:0000313" key="3">
    <source>
        <dbReference type="Proteomes" id="UP000053989"/>
    </source>
</evidence>
<sequence length="265" mass="28109">MTIREYPGVTGCGVAGRGFPSGSGRSRCGSLTESSAHESAASLPVVQTCEAFLLPTVAALDLQVQQTCIPPVVAESLMANTRRSKLKPWKTKPIQVTPDPQLTLKQTQGSSPALTPNIPCTSARSTGIATGKLERLKTLLPFSRSNQTVASASMNPHDLQRESTQIVQAHESPEPTGTVDQAVAPVTCVRDEIDAAKTEHDGVLSPSRATLSRINTINSTFIELLRDFNTVVSAIANIHPYAQIALGLLSCAAKVIIAQTKLDDS</sequence>
<feature type="non-terminal residue" evidence="2">
    <location>
        <position position="265"/>
    </location>
</feature>
<dbReference type="HOGENOM" id="CLU_091939_0_0_1"/>
<protein>
    <submittedName>
        <fullName evidence="2">Uncharacterized protein</fullName>
    </submittedName>
</protein>
<accession>A0A0C3DGJ8</accession>
<dbReference type="InParanoid" id="A0A0C3DGJ8"/>
<gene>
    <name evidence="2" type="ORF">SCLCIDRAFT_27059</name>
</gene>
<dbReference type="EMBL" id="KN822069">
    <property type="protein sequence ID" value="KIM59835.1"/>
    <property type="molecule type" value="Genomic_DNA"/>
</dbReference>
<feature type="region of interest" description="Disordered" evidence="1">
    <location>
        <begin position="102"/>
        <end position="122"/>
    </location>
</feature>
<keyword evidence="3" id="KW-1185">Reference proteome</keyword>
<reference evidence="2 3" key="1">
    <citation type="submission" date="2014-04" db="EMBL/GenBank/DDBJ databases">
        <authorList>
            <consortium name="DOE Joint Genome Institute"/>
            <person name="Kuo A."/>
            <person name="Kohler A."/>
            <person name="Nagy L.G."/>
            <person name="Floudas D."/>
            <person name="Copeland A."/>
            <person name="Barry K.W."/>
            <person name="Cichocki N."/>
            <person name="Veneault-Fourrey C."/>
            <person name="LaButti K."/>
            <person name="Lindquist E.A."/>
            <person name="Lipzen A."/>
            <person name="Lundell T."/>
            <person name="Morin E."/>
            <person name="Murat C."/>
            <person name="Sun H."/>
            <person name="Tunlid A."/>
            <person name="Henrissat B."/>
            <person name="Grigoriev I.V."/>
            <person name="Hibbett D.S."/>
            <person name="Martin F."/>
            <person name="Nordberg H.P."/>
            <person name="Cantor M.N."/>
            <person name="Hua S.X."/>
        </authorList>
    </citation>
    <scope>NUCLEOTIDE SEQUENCE [LARGE SCALE GENOMIC DNA]</scope>
    <source>
        <strain evidence="2 3">Foug A</strain>
    </source>
</reference>
<name>A0A0C3DGJ8_9AGAM</name>
<proteinExistence type="predicted"/>
<reference evidence="3" key="2">
    <citation type="submission" date="2015-01" db="EMBL/GenBank/DDBJ databases">
        <title>Evolutionary Origins and Diversification of the Mycorrhizal Mutualists.</title>
        <authorList>
            <consortium name="DOE Joint Genome Institute"/>
            <consortium name="Mycorrhizal Genomics Consortium"/>
            <person name="Kohler A."/>
            <person name="Kuo A."/>
            <person name="Nagy L.G."/>
            <person name="Floudas D."/>
            <person name="Copeland A."/>
            <person name="Barry K.W."/>
            <person name="Cichocki N."/>
            <person name="Veneault-Fourrey C."/>
            <person name="LaButti K."/>
            <person name="Lindquist E.A."/>
            <person name="Lipzen A."/>
            <person name="Lundell T."/>
            <person name="Morin E."/>
            <person name="Murat C."/>
            <person name="Riley R."/>
            <person name="Ohm R."/>
            <person name="Sun H."/>
            <person name="Tunlid A."/>
            <person name="Henrissat B."/>
            <person name="Grigoriev I.V."/>
            <person name="Hibbett D.S."/>
            <person name="Martin F."/>
        </authorList>
    </citation>
    <scope>NUCLEOTIDE SEQUENCE [LARGE SCALE GENOMIC DNA]</scope>
    <source>
        <strain evidence="3">Foug A</strain>
    </source>
</reference>
<dbReference type="Proteomes" id="UP000053989">
    <property type="component" value="Unassembled WGS sequence"/>
</dbReference>
<evidence type="ECO:0000256" key="1">
    <source>
        <dbReference type="SAM" id="MobiDB-lite"/>
    </source>
</evidence>
<dbReference type="AlphaFoldDB" id="A0A0C3DGJ8"/>
<dbReference type="OrthoDB" id="2693510at2759"/>